<dbReference type="AlphaFoldDB" id="A0AAW1SW44"/>
<reference evidence="3 4" key="1">
    <citation type="journal article" date="2024" name="Nat. Commun.">
        <title>Phylogenomics reveals the evolutionary origins of lichenization in chlorophyte algae.</title>
        <authorList>
            <person name="Puginier C."/>
            <person name="Libourel C."/>
            <person name="Otte J."/>
            <person name="Skaloud P."/>
            <person name="Haon M."/>
            <person name="Grisel S."/>
            <person name="Petersen M."/>
            <person name="Berrin J.G."/>
            <person name="Delaux P.M."/>
            <person name="Dal Grande F."/>
            <person name="Keller J."/>
        </authorList>
    </citation>
    <scope>NUCLEOTIDE SEQUENCE [LARGE SCALE GENOMIC DNA]</scope>
    <source>
        <strain evidence="3 4">SAG 2523</strain>
    </source>
</reference>
<organism evidence="3 4">
    <name type="scientific">Apatococcus fuscideae</name>
    <dbReference type="NCBI Taxonomy" id="2026836"/>
    <lineage>
        <taxon>Eukaryota</taxon>
        <taxon>Viridiplantae</taxon>
        <taxon>Chlorophyta</taxon>
        <taxon>core chlorophytes</taxon>
        <taxon>Trebouxiophyceae</taxon>
        <taxon>Chlorellales</taxon>
        <taxon>Chlorellaceae</taxon>
        <taxon>Apatococcus</taxon>
    </lineage>
</organism>
<protein>
    <recommendedName>
        <fullName evidence="2">Rit1 N-terminal domain-containing protein</fullName>
    </recommendedName>
</protein>
<dbReference type="GO" id="GO:0019988">
    <property type="term" value="P:charged-tRNA amino acid modification"/>
    <property type="evidence" value="ECO:0007669"/>
    <property type="project" value="InterPro"/>
</dbReference>
<feature type="compositionally biased region" description="Low complexity" evidence="1">
    <location>
        <begin position="151"/>
        <end position="173"/>
    </location>
</feature>
<dbReference type="Proteomes" id="UP001485043">
    <property type="component" value="Unassembled WGS sequence"/>
</dbReference>
<comment type="caution">
    <text evidence="3">The sequence shown here is derived from an EMBL/GenBank/DDBJ whole genome shotgun (WGS) entry which is preliminary data.</text>
</comment>
<dbReference type="Pfam" id="PF17184">
    <property type="entry name" value="Rit1_C"/>
    <property type="match status" value="1"/>
</dbReference>
<dbReference type="InterPro" id="IPR007306">
    <property type="entry name" value="Rit1"/>
</dbReference>
<dbReference type="EMBL" id="JALJOV010000796">
    <property type="protein sequence ID" value="KAK9861210.1"/>
    <property type="molecule type" value="Genomic_DNA"/>
</dbReference>
<feature type="region of interest" description="Disordered" evidence="1">
    <location>
        <begin position="246"/>
        <end position="294"/>
    </location>
</feature>
<feature type="compositionally biased region" description="Polar residues" evidence="1">
    <location>
        <begin position="246"/>
        <end position="263"/>
    </location>
</feature>
<evidence type="ECO:0000313" key="4">
    <source>
        <dbReference type="Proteomes" id="UP001485043"/>
    </source>
</evidence>
<feature type="domain" description="Rit1 N-terminal" evidence="2">
    <location>
        <begin position="25"/>
        <end position="147"/>
    </location>
</feature>
<feature type="compositionally biased region" description="Low complexity" evidence="1">
    <location>
        <begin position="193"/>
        <end position="207"/>
    </location>
</feature>
<keyword evidence="4" id="KW-1185">Reference proteome</keyword>
<accession>A0AAW1SW44</accession>
<evidence type="ECO:0000313" key="3">
    <source>
        <dbReference type="EMBL" id="KAK9861210.1"/>
    </source>
</evidence>
<sequence>MPGKEETVELAPEHLNNVNKVLRHLKRKEQSIFNCMCSVLEDSAFVREISGFYPSLPVFANLRCGLWYTPSSARTCYFKSTDGHTGQWSFSLVRLNLNLAEEAAQAGGAIIVDATRRGKVFPDALSKTIPIWAAVINRACALAKGMPQSATATPSLSASSSPGTASSSADPTSLSAAPGVCKDVPSFSRQDPTHASISPPSHPSSRASGHDPYMVKGCSRTSPSQIALHSILEPTVAQKCSPNRCQLSQNSTQQGNLAHTSSAPADGHGGARSLSKSGSCERQPSASRRNVTADNAAEQDLWDVGLHARLELPGSERAQIESRLEEWAQELLRVGPALSCR</sequence>
<feature type="region of interest" description="Disordered" evidence="1">
    <location>
        <begin position="151"/>
        <end position="219"/>
    </location>
</feature>
<dbReference type="PANTHER" id="PTHR31811:SF0">
    <property type="entry name" value="TRNA A64-2'-O-RIBOSYLPHOSPHATE TRANSFERASE"/>
    <property type="match status" value="1"/>
</dbReference>
<feature type="compositionally biased region" description="Polar residues" evidence="1">
    <location>
        <begin position="274"/>
        <end position="293"/>
    </location>
</feature>
<dbReference type="PANTHER" id="PTHR31811">
    <property type="entry name" value="TRNA A64-2'-O-RIBOSYLPHOSPHATE TRANSFERASE"/>
    <property type="match status" value="1"/>
</dbReference>
<evidence type="ECO:0000256" key="1">
    <source>
        <dbReference type="SAM" id="MobiDB-lite"/>
    </source>
</evidence>
<gene>
    <name evidence="3" type="ORF">WJX84_006314</name>
</gene>
<proteinExistence type="predicted"/>
<dbReference type="GO" id="GO:0043399">
    <property type="term" value="F:tRNA adenosine(64)-2'-O-ribosylphosphate transferase activity"/>
    <property type="evidence" value="ECO:0007669"/>
    <property type="project" value="InterPro"/>
</dbReference>
<dbReference type="GO" id="GO:0005737">
    <property type="term" value="C:cytoplasm"/>
    <property type="evidence" value="ECO:0007669"/>
    <property type="project" value="TreeGrafter"/>
</dbReference>
<name>A0AAW1SW44_9CHLO</name>
<dbReference type="InterPro" id="IPR033449">
    <property type="entry name" value="Rit1_N"/>
</dbReference>
<evidence type="ECO:0000259" key="2">
    <source>
        <dbReference type="Pfam" id="PF17184"/>
    </source>
</evidence>